<dbReference type="AlphaFoldDB" id="A0A380MQA4"/>
<dbReference type="InterPro" id="IPR018060">
    <property type="entry name" value="HTH_AraC"/>
</dbReference>
<evidence type="ECO:0000313" key="2">
    <source>
        <dbReference type="EMBL" id="SUO94799.1"/>
    </source>
</evidence>
<organism evidence="2 3">
    <name type="scientific">Streptomyces griseus</name>
    <dbReference type="NCBI Taxonomy" id="1911"/>
    <lineage>
        <taxon>Bacteria</taxon>
        <taxon>Bacillati</taxon>
        <taxon>Actinomycetota</taxon>
        <taxon>Actinomycetes</taxon>
        <taxon>Kitasatosporales</taxon>
        <taxon>Streptomycetaceae</taxon>
        <taxon>Streptomyces</taxon>
    </lineage>
</organism>
<evidence type="ECO:0000259" key="1">
    <source>
        <dbReference type="PROSITE" id="PS01124"/>
    </source>
</evidence>
<name>A0A380MQA4_STRGR</name>
<gene>
    <name evidence="2" type="ORF">NCTC7807_01054</name>
</gene>
<accession>A0A380MQA4</accession>
<reference evidence="2 3" key="1">
    <citation type="submission" date="2018-06" db="EMBL/GenBank/DDBJ databases">
        <authorList>
            <consortium name="Pathogen Informatics"/>
            <person name="Doyle S."/>
        </authorList>
    </citation>
    <scope>NUCLEOTIDE SEQUENCE [LARGE SCALE GENOMIC DNA]</scope>
    <source>
        <strain evidence="2 3">NCTC7807</strain>
    </source>
</reference>
<dbReference type="GO" id="GO:0043565">
    <property type="term" value="F:sequence-specific DNA binding"/>
    <property type="evidence" value="ECO:0007669"/>
    <property type="project" value="InterPro"/>
</dbReference>
<dbReference type="EMBL" id="UHID01000001">
    <property type="protein sequence ID" value="SUO94799.1"/>
    <property type="molecule type" value="Genomic_DNA"/>
</dbReference>
<dbReference type="Proteomes" id="UP000254150">
    <property type="component" value="Unassembled WGS sequence"/>
</dbReference>
<feature type="domain" description="HTH araC/xylS-type" evidence="1">
    <location>
        <begin position="1"/>
        <end position="29"/>
    </location>
</feature>
<protein>
    <submittedName>
        <fullName evidence="2">AraC-family transcriptional regulator</fullName>
    </submittedName>
</protein>
<evidence type="ECO:0000313" key="3">
    <source>
        <dbReference type="Proteomes" id="UP000254150"/>
    </source>
</evidence>
<proteinExistence type="predicted"/>
<sequence length="34" mass="3707">MAAGFYDQSPLDRHFRKVVGTAPGRYARTGAPGR</sequence>
<dbReference type="PROSITE" id="PS01124">
    <property type="entry name" value="HTH_ARAC_FAMILY_2"/>
    <property type="match status" value="1"/>
</dbReference>
<dbReference type="GO" id="GO:0003700">
    <property type="term" value="F:DNA-binding transcription factor activity"/>
    <property type="evidence" value="ECO:0007669"/>
    <property type="project" value="InterPro"/>
</dbReference>